<dbReference type="InterPro" id="IPR036390">
    <property type="entry name" value="WH_DNA-bd_sf"/>
</dbReference>
<comment type="similarity">
    <text evidence="1">Belongs to the LysR transcriptional regulatory family.</text>
</comment>
<dbReference type="InterPro" id="IPR000847">
    <property type="entry name" value="LysR_HTH_N"/>
</dbReference>
<proteinExistence type="inferred from homology"/>
<keyword evidence="2" id="KW-0805">Transcription regulation</keyword>
<dbReference type="Gene3D" id="1.10.10.10">
    <property type="entry name" value="Winged helix-like DNA-binding domain superfamily/Winged helix DNA-binding domain"/>
    <property type="match status" value="1"/>
</dbReference>
<sequence length="299" mass="33884">MDKIRALTVFRRVVELGSFKAAAEDLSLSKAAVSKNINELEEYLKSPLINRTTRNMHITDNGQLYYNQVCNILDDLKHADLSVIESSHTLKGSLKISVPMSLGILEINPIVCEFMHQYPDLSIEVVMSDQYVDLIDSGIDIAIRGGGELSNSSLRSRKLIDMRRVLCASPEYLSKSSEILKPEDLAHHKCLIYSFSSSARRWLFRNEDEIKEIELPSSSYVVNNGLALKQTACSGHGILLLPDLFVKGELESGELVEVLSMWQADRHSLYVVYPFHKEQSQKVRAFIDFVVKHFENKQH</sequence>
<dbReference type="PROSITE" id="PS50931">
    <property type="entry name" value="HTH_LYSR"/>
    <property type="match status" value="1"/>
</dbReference>
<dbReference type="Pfam" id="PF00126">
    <property type="entry name" value="HTH_1"/>
    <property type="match status" value="1"/>
</dbReference>
<dbReference type="InterPro" id="IPR058163">
    <property type="entry name" value="LysR-type_TF_proteobact-type"/>
</dbReference>
<dbReference type="Gene3D" id="3.40.190.290">
    <property type="match status" value="1"/>
</dbReference>
<evidence type="ECO:0000259" key="5">
    <source>
        <dbReference type="PROSITE" id="PS50931"/>
    </source>
</evidence>
<dbReference type="PANTHER" id="PTHR30537">
    <property type="entry name" value="HTH-TYPE TRANSCRIPTIONAL REGULATOR"/>
    <property type="match status" value="1"/>
</dbReference>
<keyword evidence="3" id="KW-0238">DNA-binding</keyword>
<feature type="domain" description="HTH lysR-type" evidence="5">
    <location>
        <begin position="1"/>
        <end position="59"/>
    </location>
</feature>
<dbReference type="SUPFAM" id="SSF46785">
    <property type="entry name" value="Winged helix' DNA-binding domain"/>
    <property type="match status" value="1"/>
</dbReference>
<dbReference type="PANTHER" id="PTHR30537:SF5">
    <property type="entry name" value="HTH-TYPE TRANSCRIPTIONAL ACTIVATOR TTDR-RELATED"/>
    <property type="match status" value="1"/>
</dbReference>
<dbReference type="SUPFAM" id="SSF53850">
    <property type="entry name" value="Periplasmic binding protein-like II"/>
    <property type="match status" value="1"/>
</dbReference>
<evidence type="ECO:0000256" key="4">
    <source>
        <dbReference type="ARBA" id="ARBA00023163"/>
    </source>
</evidence>
<dbReference type="AlphaFoldDB" id="A0AA92LTF4"/>
<evidence type="ECO:0000256" key="1">
    <source>
        <dbReference type="ARBA" id="ARBA00009437"/>
    </source>
</evidence>
<evidence type="ECO:0000256" key="2">
    <source>
        <dbReference type="ARBA" id="ARBA00023015"/>
    </source>
</evidence>
<name>A0AA92LTF4_9VIBR</name>
<evidence type="ECO:0000313" key="6">
    <source>
        <dbReference type="EMBL" id="QRG83999.1"/>
    </source>
</evidence>
<dbReference type="GO" id="GO:0006351">
    <property type="term" value="P:DNA-templated transcription"/>
    <property type="evidence" value="ECO:0007669"/>
    <property type="project" value="TreeGrafter"/>
</dbReference>
<dbReference type="FunFam" id="3.40.190.290:FF:000001">
    <property type="entry name" value="Transcriptional regulator, LysR family"/>
    <property type="match status" value="1"/>
</dbReference>
<dbReference type="Proteomes" id="UP000596337">
    <property type="component" value="Chromosome 1"/>
</dbReference>
<dbReference type="InterPro" id="IPR005119">
    <property type="entry name" value="LysR_subst-bd"/>
</dbReference>
<dbReference type="GO" id="GO:0003700">
    <property type="term" value="F:DNA-binding transcription factor activity"/>
    <property type="evidence" value="ECO:0007669"/>
    <property type="project" value="InterPro"/>
</dbReference>
<evidence type="ECO:0000313" key="7">
    <source>
        <dbReference type="Proteomes" id="UP000596337"/>
    </source>
</evidence>
<organism evidence="6 7">
    <name type="scientific">Vibrio diabolicus</name>
    <dbReference type="NCBI Taxonomy" id="50719"/>
    <lineage>
        <taxon>Bacteria</taxon>
        <taxon>Pseudomonadati</taxon>
        <taxon>Pseudomonadota</taxon>
        <taxon>Gammaproteobacteria</taxon>
        <taxon>Vibrionales</taxon>
        <taxon>Vibrionaceae</taxon>
        <taxon>Vibrio</taxon>
        <taxon>Vibrio diabolicus subgroup</taxon>
    </lineage>
</organism>
<dbReference type="FunFam" id="1.10.10.10:FF:000001">
    <property type="entry name" value="LysR family transcriptional regulator"/>
    <property type="match status" value="1"/>
</dbReference>
<evidence type="ECO:0000256" key="3">
    <source>
        <dbReference type="ARBA" id="ARBA00023125"/>
    </source>
</evidence>
<dbReference type="CDD" id="cd08422">
    <property type="entry name" value="PBP2_CrgA_like"/>
    <property type="match status" value="1"/>
</dbReference>
<dbReference type="RefSeq" id="WP_025627681.1">
    <property type="nucleotide sequence ID" value="NZ_CANMIY010000014.1"/>
</dbReference>
<protein>
    <submittedName>
        <fullName evidence="6">LysR family transcriptional regulator</fullName>
    </submittedName>
</protein>
<dbReference type="GO" id="GO:0043565">
    <property type="term" value="F:sequence-specific DNA binding"/>
    <property type="evidence" value="ECO:0007669"/>
    <property type="project" value="TreeGrafter"/>
</dbReference>
<dbReference type="Pfam" id="PF03466">
    <property type="entry name" value="LysR_substrate"/>
    <property type="match status" value="1"/>
</dbReference>
<keyword evidence="4" id="KW-0804">Transcription</keyword>
<gene>
    <name evidence="6" type="ORF">JOS67_06770</name>
</gene>
<dbReference type="EMBL" id="CP069195">
    <property type="protein sequence ID" value="QRG83999.1"/>
    <property type="molecule type" value="Genomic_DNA"/>
</dbReference>
<dbReference type="InterPro" id="IPR036388">
    <property type="entry name" value="WH-like_DNA-bd_sf"/>
</dbReference>
<accession>A0AA92LTF4</accession>
<reference evidence="6 7" key="1">
    <citation type="submission" date="2021-01" db="EMBL/GenBank/DDBJ databases">
        <title>Characterization of a novel blaVMB-2- harboring plasmid in Vibrio diabolicus.</title>
        <authorList>
            <person name="Liu M."/>
        </authorList>
    </citation>
    <scope>NUCLEOTIDE SEQUENCE [LARGE SCALE GENOMIC DNA]</scope>
    <source>
        <strain evidence="6 7">SLV18</strain>
    </source>
</reference>